<name>A0AAD9M2H9_9PEZI</name>
<gene>
    <name evidence="1" type="ORF">LX32DRAFT_638972</name>
</gene>
<reference evidence="1" key="1">
    <citation type="submission" date="2021-06" db="EMBL/GenBank/DDBJ databases">
        <title>Comparative genomics, transcriptomics and evolutionary studies reveal genomic signatures of adaptation to plant cell wall in hemibiotrophic fungi.</title>
        <authorList>
            <consortium name="DOE Joint Genome Institute"/>
            <person name="Baroncelli R."/>
            <person name="Diaz J.F."/>
            <person name="Benocci T."/>
            <person name="Peng M."/>
            <person name="Battaglia E."/>
            <person name="Haridas S."/>
            <person name="Andreopoulos W."/>
            <person name="Labutti K."/>
            <person name="Pangilinan J."/>
            <person name="Floch G.L."/>
            <person name="Makela M.R."/>
            <person name="Henrissat B."/>
            <person name="Grigoriev I.V."/>
            <person name="Crouch J.A."/>
            <person name="De Vries R.P."/>
            <person name="Sukno S.A."/>
            <person name="Thon M.R."/>
        </authorList>
    </citation>
    <scope>NUCLEOTIDE SEQUENCE</scope>
    <source>
        <strain evidence="1">MAFF235873</strain>
    </source>
</reference>
<organism evidence="1 2">
    <name type="scientific">Colletotrichum zoysiae</name>
    <dbReference type="NCBI Taxonomy" id="1216348"/>
    <lineage>
        <taxon>Eukaryota</taxon>
        <taxon>Fungi</taxon>
        <taxon>Dikarya</taxon>
        <taxon>Ascomycota</taxon>
        <taxon>Pezizomycotina</taxon>
        <taxon>Sordariomycetes</taxon>
        <taxon>Hypocreomycetidae</taxon>
        <taxon>Glomerellales</taxon>
        <taxon>Glomerellaceae</taxon>
        <taxon>Colletotrichum</taxon>
        <taxon>Colletotrichum graminicola species complex</taxon>
    </lineage>
</organism>
<protein>
    <submittedName>
        <fullName evidence="1">Tol protein</fullName>
    </submittedName>
</protein>
<keyword evidence="2" id="KW-1185">Reference proteome</keyword>
<dbReference type="EMBL" id="MU842862">
    <property type="protein sequence ID" value="KAK2029592.1"/>
    <property type="molecule type" value="Genomic_DNA"/>
</dbReference>
<dbReference type="Proteomes" id="UP001232148">
    <property type="component" value="Unassembled WGS sequence"/>
</dbReference>
<dbReference type="AlphaFoldDB" id="A0AAD9M2H9"/>
<evidence type="ECO:0000313" key="1">
    <source>
        <dbReference type="EMBL" id="KAK2029592.1"/>
    </source>
</evidence>
<proteinExistence type="predicted"/>
<comment type="caution">
    <text evidence="1">The sequence shown here is derived from an EMBL/GenBank/DDBJ whole genome shotgun (WGS) entry which is preliminary data.</text>
</comment>
<evidence type="ECO:0000313" key="2">
    <source>
        <dbReference type="Proteomes" id="UP001232148"/>
    </source>
</evidence>
<accession>A0AAD9M2H9</accession>
<dbReference type="PANTHER" id="PTHR33112">
    <property type="entry name" value="DOMAIN PROTEIN, PUTATIVE-RELATED"/>
    <property type="match status" value="1"/>
</dbReference>
<sequence length="401" mass="45051">MHNVYQYGLCNIMAASAGHSGEPLFNGRDVRLMTPCIIPGADSGNMSTYVQGLGEIDEEGPWFEQLGAEPLYRRGWVLQERLLSTRSAIFTRQNVYFQCPYGISREVHPGNSSADLSSEFSDPRMIPSKFTPETCFETWRLIVNAYAKTNLSFATDTFYALAGLAERIKQLSGSKYLHGLWEADLAKCLAWWDETHERRHGFDAPSWSWACVRKPQYFDFSQSDAIPRTWGTMTEGTLGLQGPMFPISTGPLGRPFDADLVQQEIVRRVEGVADRCDAVAQFDGPETEREEKSVPGNLRCVLLTRSHCRPEYMGILVASVSSSNSKELYRRIGFFRLDLSYNGAPSHVETTVGWAPEITKRGREVLNECYGRLLQTLESRSKDAVGYLCGGTTDERTIFLI</sequence>
<dbReference type="PANTHER" id="PTHR33112:SF10">
    <property type="entry name" value="TOL"/>
    <property type="match status" value="1"/>
</dbReference>